<keyword evidence="9" id="KW-0443">Lipid metabolism</keyword>
<dbReference type="PROSITE" id="PS51462">
    <property type="entry name" value="NUDIX"/>
    <property type="match status" value="1"/>
</dbReference>
<comment type="cofactor">
    <cofactor evidence="1">
        <name>Mg(2+)</name>
        <dbReference type="ChEBI" id="CHEBI:18420"/>
    </cofactor>
</comment>
<dbReference type="CDD" id="cd02885">
    <property type="entry name" value="NUDIX_IPP_Isomerase"/>
    <property type="match status" value="1"/>
</dbReference>
<evidence type="ECO:0000259" key="12">
    <source>
        <dbReference type="PROSITE" id="PS51462"/>
    </source>
</evidence>
<proteinExistence type="inferred from homology"/>
<evidence type="ECO:0000256" key="9">
    <source>
        <dbReference type="ARBA" id="ARBA00023098"/>
    </source>
</evidence>
<dbReference type="Pfam" id="PF00293">
    <property type="entry name" value="NUDIX"/>
    <property type="match status" value="1"/>
</dbReference>
<evidence type="ECO:0000256" key="10">
    <source>
        <dbReference type="ARBA" id="ARBA00023229"/>
    </source>
</evidence>
<dbReference type="PANTHER" id="PTHR10885:SF0">
    <property type="entry name" value="ISOPENTENYL-DIPHOSPHATE DELTA-ISOMERASE"/>
    <property type="match status" value="1"/>
</dbReference>
<keyword evidence="11" id="KW-0413">Isomerase</keyword>
<evidence type="ECO:0000256" key="5">
    <source>
        <dbReference type="ARBA" id="ARBA00022516"/>
    </source>
</evidence>
<dbReference type="Gene3D" id="3.90.79.10">
    <property type="entry name" value="Nucleoside Triphosphate Pyrophosphohydrolase"/>
    <property type="match status" value="1"/>
</dbReference>
<evidence type="ECO:0000256" key="3">
    <source>
        <dbReference type="ARBA" id="ARBA00007579"/>
    </source>
</evidence>
<dbReference type="NCBIfam" id="TIGR02150">
    <property type="entry name" value="IPP_isom_1"/>
    <property type="match status" value="1"/>
</dbReference>
<keyword evidence="8" id="KW-0752">Steroid biosynthesis</keyword>
<gene>
    <name evidence="13" type="ORF">ECRASSUSDP1_LOCUS9680</name>
</gene>
<keyword evidence="7" id="KW-0460">Magnesium</keyword>
<dbReference type="EMBL" id="CAMPGE010009524">
    <property type="protein sequence ID" value="CAI2368389.1"/>
    <property type="molecule type" value="Genomic_DNA"/>
</dbReference>
<comment type="caution">
    <text evidence="13">The sequence shown here is derived from an EMBL/GenBank/DDBJ whole genome shotgun (WGS) entry which is preliminary data.</text>
</comment>
<dbReference type="InterPro" id="IPR011876">
    <property type="entry name" value="IsopentenylPP_isomerase_typ1"/>
</dbReference>
<dbReference type="GO" id="GO:0009240">
    <property type="term" value="P:isopentenyl diphosphate biosynthetic process"/>
    <property type="evidence" value="ECO:0007669"/>
    <property type="project" value="TreeGrafter"/>
</dbReference>
<name>A0AAD1UNN4_EUPCR</name>
<comment type="similarity">
    <text evidence="3">Belongs to the IPP isomerase type 1 family.</text>
</comment>
<evidence type="ECO:0000256" key="7">
    <source>
        <dbReference type="ARBA" id="ARBA00022842"/>
    </source>
</evidence>
<reference evidence="13" key="1">
    <citation type="submission" date="2023-07" db="EMBL/GenBank/DDBJ databases">
        <authorList>
            <consortium name="AG Swart"/>
            <person name="Singh M."/>
            <person name="Singh A."/>
            <person name="Seah K."/>
            <person name="Emmerich C."/>
        </authorList>
    </citation>
    <scope>NUCLEOTIDE SEQUENCE</scope>
    <source>
        <strain evidence="13">DP1</strain>
    </source>
</reference>
<evidence type="ECO:0000313" key="13">
    <source>
        <dbReference type="EMBL" id="CAI2368389.1"/>
    </source>
</evidence>
<dbReference type="PANTHER" id="PTHR10885">
    <property type="entry name" value="ISOPENTENYL-DIPHOSPHATE DELTA-ISOMERASE"/>
    <property type="match status" value="1"/>
</dbReference>
<keyword evidence="10" id="KW-0414">Isoprene biosynthesis</keyword>
<evidence type="ECO:0000256" key="8">
    <source>
        <dbReference type="ARBA" id="ARBA00022955"/>
    </source>
</evidence>
<evidence type="ECO:0000256" key="11">
    <source>
        <dbReference type="ARBA" id="ARBA00023235"/>
    </source>
</evidence>
<dbReference type="GO" id="GO:0006694">
    <property type="term" value="P:steroid biosynthetic process"/>
    <property type="evidence" value="ECO:0007669"/>
    <property type="project" value="UniProtKB-KW"/>
</dbReference>
<dbReference type="Proteomes" id="UP001295684">
    <property type="component" value="Unassembled WGS sequence"/>
</dbReference>
<sequence>MALFTSAKNTFGRPQKLGQTMHRAGLVQQMQRAMSSEALEGYDATQVELMKENLIVCDEQDNVVGKCSKKEGHLRSFLDKENSLPHRAFSCFLFNEKNELLLQRRSSHKITFPNMWTNTCCSHPLYVKEEMADGPIPFQGVKTATVRRMDYELGLKNLFEEDLNMVSKILYRANTDEKWAEYELDFILFAKKHSDEFYFKANENEISHTEFVTRENILDFLETEVNTGESEITPWFNMILQTKLFGWWDHIIQTGELPPEDTSGHITNYIQGPDAIDAEKIPSIVEFKKRSIR</sequence>
<dbReference type="SUPFAM" id="SSF55811">
    <property type="entry name" value="Nudix"/>
    <property type="match status" value="1"/>
</dbReference>
<keyword evidence="6" id="KW-0479">Metal-binding</keyword>
<dbReference type="EC" id="5.3.3.2" evidence="4"/>
<keyword evidence="14" id="KW-1185">Reference proteome</keyword>
<evidence type="ECO:0000256" key="6">
    <source>
        <dbReference type="ARBA" id="ARBA00022723"/>
    </source>
</evidence>
<dbReference type="FunFam" id="3.90.79.10:FF:000012">
    <property type="entry name" value="Isopentenyl-diphosphate Delta-isomerase 1"/>
    <property type="match status" value="1"/>
</dbReference>
<evidence type="ECO:0000256" key="2">
    <source>
        <dbReference type="ARBA" id="ARBA00004826"/>
    </source>
</evidence>
<dbReference type="InterPro" id="IPR015797">
    <property type="entry name" value="NUDIX_hydrolase-like_dom_sf"/>
</dbReference>
<dbReference type="InterPro" id="IPR000086">
    <property type="entry name" value="NUDIX_hydrolase_dom"/>
</dbReference>
<evidence type="ECO:0000256" key="1">
    <source>
        <dbReference type="ARBA" id="ARBA00001946"/>
    </source>
</evidence>
<dbReference type="GO" id="GO:0005737">
    <property type="term" value="C:cytoplasm"/>
    <property type="evidence" value="ECO:0007669"/>
    <property type="project" value="TreeGrafter"/>
</dbReference>
<accession>A0AAD1UNN4</accession>
<feature type="domain" description="Nudix hydrolase" evidence="12">
    <location>
        <begin position="84"/>
        <end position="238"/>
    </location>
</feature>
<dbReference type="GO" id="GO:0004452">
    <property type="term" value="F:isopentenyl-diphosphate delta-isomerase activity"/>
    <property type="evidence" value="ECO:0007669"/>
    <property type="project" value="UniProtKB-EC"/>
</dbReference>
<organism evidence="13 14">
    <name type="scientific">Euplotes crassus</name>
    <dbReference type="NCBI Taxonomy" id="5936"/>
    <lineage>
        <taxon>Eukaryota</taxon>
        <taxon>Sar</taxon>
        <taxon>Alveolata</taxon>
        <taxon>Ciliophora</taxon>
        <taxon>Intramacronucleata</taxon>
        <taxon>Spirotrichea</taxon>
        <taxon>Hypotrichia</taxon>
        <taxon>Euplotida</taxon>
        <taxon>Euplotidae</taxon>
        <taxon>Moneuplotes</taxon>
    </lineage>
</organism>
<dbReference type="AlphaFoldDB" id="A0AAD1UNN4"/>
<keyword evidence="5" id="KW-0444">Lipid biosynthesis</keyword>
<protein>
    <recommendedName>
        <fullName evidence="4">isopentenyl-diphosphate Delta-isomerase</fullName>
        <ecNumber evidence="4">5.3.3.2</ecNumber>
    </recommendedName>
</protein>
<comment type="pathway">
    <text evidence="2">Isoprenoid biosynthesis; dimethylallyl diphosphate biosynthesis; dimethylallyl diphosphate from isopentenyl diphosphate: step 1/1.</text>
</comment>
<dbReference type="GO" id="GO:0046872">
    <property type="term" value="F:metal ion binding"/>
    <property type="evidence" value="ECO:0007669"/>
    <property type="project" value="UniProtKB-KW"/>
</dbReference>
<evidence type="ECO:0000256" key="4">
    <source>
        <dbReference type="ARBA" id="ARBA00012057"/>
    </source>
</evidence>
<evidence type="ECO:0000313" key="14">
    <source>
        <dbReference type="Proteomes" id="UP001295684"/>
    </source>
</evidence>